<protein>
    <submittedName>
        <fullName evidence="8">Permease</fullName>
    </submittedName>
</protein>
<dbReference type="InterPro" id="IPR053166">
    <property type="entry name" value="UPF0718_permease"/>
</dbReference>
<organism evidence="8 9">
    <name type="scientific">Helicobacter anseris</name>
    <dbReference type="NCBI Taxonomy" id="375926"/>
    <lineage>
        <taxon>Bacteria</taxon>
        <taxon>Pseudomonadati</taxon>
        <taxon>Campylobacterota</taxon>
        <taxon>Epsilonproteobacteria</taxon>
        <taxon>Campylobacterales</taxon>
        <taxon>Helicobacteraceae</taxon>
        <taxon>Helicobacter</taxon>
    </lineage>
</organism>
<dbReference type="GO" id="GO:0005886">
    <property type="term" value="C:plasma membrane"/>
    <property type="evidence" value="ECO:0007669"/>
    <property type="project" value="UniProtKB-SubCell"/>
</dbReference>
<comment type="similarity">
    <text evidence="2">Belongs to the UPF0718 family.</text>
</comment>
<dbReference type="RefSeq" id="WP_115578218.1">
    <property type="nucleotide sequence ID" value="NZ_NXLX01000001.1"/>
</dbReference>
<dbReference type="Pfam" id="PF03773">
    <property type="entry name" value="ArsP_1"/>
    <property type="match status" value="1"/>
</dbReference>
<keyword evidence="6 7" id="KW-0472">Membrane</keyword>
<dbReference type="EMBL" id="NXLX01000001">
    <property type="protein sequence ID" value="RDU74509.1"/>
    <property type="molecule type" value="Genomic_DNA"/>
</dbReference>
<dbReference type="OrthoDB" id="9777774at2"/>
<comment type="subcellular location">
    <subcellularLocation>
        <location evidence="1">Cell membrane</location>
        <topology evidence="1">Multi-pass membrane protein</topology>
    </subcellularLocation>
</comment>
<reference evidence="8 9" key="1">
    <citation type="submission" date="2018-04" db="EMBL/GenBank/DDBJ databases">
        <title>Novel Campyloabacter and Helicobacter Species and Strains.</title>
        <authorList>
            <person name="Mannion A.J."/>
            <person name="Shen Z."/>
            <person name="Fox J.G."/>
        </authorList>
    </citation>
    <scope>NUCLEOTIDE SEQUENCE [LARGE SCALE GENOMIC DNA]</scope>
    <source>
        <strain evidence="8 9">MIT 04-9362</strain>
    </source>
</reference>
<evidence type="ECO:0000256" key="3">
    <source>
        <dbReference type="ARBA" id="ARBA00022475"/>
    </source>
</evidence>
<feature type="transmembrane region" description="Helical" evidence="7">
    <location>
        <begin position="89"/>
        <end position="109"/>
    </location>
</feature>
<dbReference type="PANTHER" id="PTHR42775">
    <property type="entry name" value="PERMEASE RV2963-RELATED"/>
    <property type="match status" value="1"/>
</dbReference>
<keyword evidence="9" id="KW-1185">Reference proteome</keyword>
<accession>A0A3D8JAK0</accession>
<feature type="transmembrane region" description="Helical" evidence="7">
    <location>
        <begin position="297"/>
        <end position="318"/>
    </location>
</feature>
<evidence type="ECO:0000256" key="5">
    <source>
        <dbReference type="ARBA" id="ARBA00022989"/>
    </source>
</evidence>
<feature type="transmembrane region" description="Helical" evidence="7">
    <location>
        <begin position="53"/>
        <end position="77"/>
    </location>
</feature>
<evidence type="ECO:0000313" key="9">
    <source>
        <dbReference type="Proteomes" id="UP000256695"/>
    </source>
</evidence>
<evidence type="ECO:0000256" key="7">
    <source>
        <dbReference type="SAM" id="Phobius"/>
    </source>
</evidence>
<dbReference type="Proteomes" id="UP000256695">
    <property type="component" value="Unassembled WGS sequence"/>
</dbReference>
<evidence type="ECO:0000256" key="2">
    <source>
        <dbReference type="ARBA" id="ARBA00006386"/>
    </source>
</evidence>
<gene>
    <name evidence="8" type="ORF">CQA57_00195</name>
</gene>
<feature type="transmembrane region" description="Helical" evidence="7">
    <location>
        <begin position="12"/>
        <end position="33"/>
    </location>
</feature>
<name>A0A3D8JAK0_9HELI</name>
<evidence type="ECO:0000256" key="4">
    <source>
        <dbReference type="ARBA" id="ARBA00022692"/>
    </source>
</evidence>
<feature type="transmembrane region" description="Helical" evidence="7">
    <location>
        <begin position="204"/>
        <end position="222"/>
    </location>
</feature>
<evidence type="ECO:0000313" key="8">
    <source>
        <dbReference type="EMBL" id="RDU74509.1"/>
    </source>
</evidence>
<feature type="transmembrane region" description="Helical" evidence="7">
    <location>
        <begin position="234"/>
        <end position="251"/>
    </location>
</feature>
<keyword evidence="4 7" id="KW-0812">Transmembrane</keyword>
<dbReference type="AlphaFoldDB" id="A0A3D8JAK0"/>
<keyword evidence="3" id="KW-1003">Cell membrane</keyword>
<feature type="transmembrane region" description="Helical" evidence="7">
    <location>
        <begin position="115"/>
        <end position="132"/>
    </location>
</feature>
<evidence type="ECO:0000256" key="1">
    <source>
        <dbReference type="ARBA" id="ARBA00004651"/>
    </source>
</evidence>
<sequence>MIPKILNTLQYFIFLFLEISLLFIFISILITILNHRYSHLLEKHLKEETLLSYIKALLLGILTPFCSCSTIPLFNAFLKNGIPLGICSAYLFISPLLNPIILIMLLTTLGIKITFLYTLFLLVTILAIAIIISKLNPKKLISNHSNLTQNACCKKPFSTTKTIENPSVLLKPNKIIHNSKQPPLQKPSAYKNIIFETLKDYKKMLPYIIIGMGIGALIHGFIPQNFLENQIKEYGLVGIVIAPIIGILLYIRAEAIIPIGLSLINIGISESIVMSFLIAGAGCSLPELILLKQNFSFRFLAIFISTILIISISFGILLEFV</sequence>
<keyword evidence="5 7" id="KW-1133">Transmembrane helix</keyword>
<proteinExistence type="inferred from homology"/>
<evidence type="ECO:0000256" key="6">
    <source>
        <dbReference type="ARBA" id="ARBA00023136"/>
    </source>
</evidence>
<dbReference type="InterPro" id="IPR005524">
    <property type="entry name" value="DUF318"/>
</dbReference>
<dbReference type="PANTHER" id="PTHR42775:SF2">
    <property type="entry name" value="PERMEASE"/>
    <property type="match status" value="1"/>
</dbReference>
<comment type="caution">
    <text evidence="8">The sequence shown here is derived from an EMBL/GenBank/DDBJ whole genome shotgun (WGS) entry which is preliminary data.</text>
</comment>